<dbReference type="EMBL" id="CP157743">
    <property type="protein sequence ID" value="XBS22582.1"/>
    <property type="molecule type" value="Genomic_DNA"/>
</dbReference>
<evidence type="ECO:0000313" key="7">
    <source>
        <dbReference type="Proteomes" id="UP001225378"/>
    </source>
</evidence>
<keyword evidence="2" id="KW-0805">Transcription regulation</keyword>
<dbReference type="PRINTS" id="PR00039">
    <property type="entry name" value="HTHLYSR"/>
</dbReference>
<proteinExistence type="inferred from homology"/>
<dbReference type="CDD" id="cd00090">
    <property type="entry name" value="HTH_ARSR"/>
    <property type="match status" value="1"/>
</dbReference>
<reference evidence="6 7" key="1">
    <citation type="journal article" date="2024" name="Microbiology">
        <title>Methylomarinum rosea sp. nov., a novel halophilic methanotrophic bacterium from the hypersaline Lake Elton.</title>
        <authorList>
            <person name="Suleimanov R.Z."/>
            <person name="Oshkin I.Y."/>
            <person name="Danilova O.V."/>
            <person name="Suzina N.E."/>
            <person name="Dedysh S.N."/>
        </authorList>
    </citation>
    <scope>NUCLEOTIDE SEQUENCE [LARGE SCALE GENOMIC DNA]</scope>
    <source>
        <strain evidence="6 7">Ch1-1</strain>
    </source>
</reference>
<keyword evidence="4" id="KW-0804">Transcription</keyword>
<dbReference type="InterPro" id="IPR005119">
    <property type="entry name" value="LysR_subst-bd"/>
</dbReference>
<dbReference type="Pfam" id="PF00126">
    <property type="entry name" value="HTH_1"/>
    <property type="match status" value="1"/>
</dbReference>
<dbReference type="KEGG" id="mech:Q9L42_013560"/>
<dbReference type="AlphaFoldDB" id="A0AAU7P011"/>
<keyword evidence="7" id="KW-1185">Reference proteome</keyword>
<dbReference type="GO" id="GO:0000976">
    <property type="term" value="F:transcription cis-regulatory region binding"/>
    <property type="evidence" value="ECO:0007669"/>
    <property type="project" value="TreeGrafter"/>
</dbReference>
<feature type="domain" description="HTH lysR-type" evidence="5">
    <location>
        <begin position="1"/>
        <end position="59"/>
    </location>
</feature>
<evidence type="ECO:0000256" key="2">
    <source>
        <dbReference type="ARBA" id="ARBA00023015"/>
    </source>
</evidence>
<evidence type="ECO:0000256" key="4">
    <source>
        <dbReference type="ARBA" id="ARBA00023163"/>
    </source>
</evidence>
<sequence length="306" mass="34475">MNLNQLEILQYLQETGYNVTKVAERMNIVQSAVSRQLLMLEDELGSPLFKRHGKRLIGSTALGNSILEQVATIRQAKRNIRMLADDYLENRNGTLNIATTHTQAKYLLPKPITQFKKKYPDIKIYIEQSSPDNLIHLLHEQKADIAICTEKLDDDPKLVIKPCYQWHHVVIVPHSHPLTHGEITLERLANFPILTYSRGFTGRSNLEKAFAAAGMELDVTLAAADSDVIKTYVRLGLGIGLIAETSLEPGTDYDLSILSLEHLIPHSTTKFAYLKDSYLPAYTHYFIDQLLAASRNNALFSSDNKC</sequence>
<dbReference type="Proteomes" id="UP001225378">
    <property type="component" value="Chromosome"/>
</dbReference>
<dbReference type="GO" id="GO:0003700">
    <property type="term" value="F:DNA-binding transcription factor activity"/>
    <property type="evidence" value="ECO:0007669"/>
    <property type="project" value="InterPro"/>
</dbReference>
<evidence type="ECO:0000256" key="1">
    <source>
        <dbReference type="ARBA" id="ARBA00009437"/>
    </source>
</evidence>
<dbReference type="SUPFAM" id="SSF53850">
    <property type="entry name" value="Periplasmic binding protein-like II"/>
    <property type="match status" value="1"/>
</dbReference>
<dbReference type="SUPFAM" id="SSF46785">
    <property type="entry name" value="Winged helix' DNA-binding domain"/>
    <property type="match status" value="1"/>
</dbReference>
<keyword evidence="3" id="KW-0238">DNA-binding</keyword>
<dbReference type="InterPro" id="IPR011991">
    <property type="entry name" value="ArsR-like_HTH"/>
</dbReference>
<comment type="similarity">
    <text evidence="1">Belongs to the LysR transcriptional regulatory family.</text>
</comment>
<dbReference type="RefSeq" id="WP_305910196.1">
    <property type="nucleotide sequence ID" value="NZ_CP157743.1"/>
</dbReference>
<dbReference type="PROSITE" id="PS50931">
    <property type="entry name" value="HTH_LYSR"/>
    <property type="match status" value="1"/>
</dbReference>
<dbReference type="Pfam" id="PF03466">
    <property type="entry name" value="LysR_substrate"/>
    <property type="match status" value="1"/>
</dbReference>
<dbReference type="InterPro" id="IPR036390">
    <property type="entry name" value="WH_DNA-bd_sf"/>
</dbReference>
<dbReference type="PANTHER" id="PTHR30126">
    <property type="entry name" value="HTH-TYPE TRANSCRIPTIONAL REGULATOR"/>
    <property type="match status" value="1"/>
</dbReference>
<name>A0AAU7P011_9GAMM</name>
<gene>
    <name evidence="6" type="ORF">Q9L42_013560</name>
</gene>
<organism evidence="6 7">
    <name type="scientific">Methylomarinum roseum</name>
    <dbReference type="NCBI Taxonomy" id="3067653"/>
    <lineage>
        <taxon>Bacteria</taxon>
        <taxon>Pseudomonadati</taxon>
        <taxon>Pseudomonadota</taxon>
        <taxon>Gammaproteobacteria</taxon>
        <taxon>Methylococcales</taxon>
        <taxon>Methylococcaceae</taxon>
        <taxon>Methylomarinum</taxon>
    </lineage>
</organism>
<evidence type="ECO:0000313" key="6">
    <source>
        <dbReference type="EMBL" id="XBS22582.1"/>
    </source>
</evidence>
<dbReference type="PANTHER" id="PTHR30126:SF6">
    <property type="entry name" value="HTH-TYPE TRANSCRIPTIONAL REGULATOR CYSB-RELATED"/>
    <property type="match status" value="1"/>
</dbReference>
<protein>
    <submittedName>
        <fullName evidence="6">LysR substrate-binding domain-containing protein</fullName>
    </submittedName>
</protein>
<accession>A0AAU7P011</accession>
<evidence type="ECO:0000256" key="3">
    <source>
        <dbReference type="ARBA" id="ARBA00023125"/>
    </source>
</evidence>
<evidence type="ECO:0000259" key="5">
    <source>
        <dbReference type="PROSITE" id="PS50931"/>
    </source>
</evidence>
<dbReference type="InterPro" id="IPR000847">
    <property type="entry name" value="LysR_HTH_N"/>
</dbReference>
<dbReference type="GO" id="GO:0019344">
    <property type="term" value="P:cysteine biosynthetic process"/>
    <property type="evidence" value="ECO:0007669"/>
    <property type="project" value="TreeGrafter"/>
</dbReference>
<dbReference type="Gene3D" id="3.40.190.10">
    <property type="entry name" value="Periplasmic binding protein-like II"/>
    <property type="match status" value="2"/>
</dbReference>
<dbReference type="Gene3D" id="1.10.10.10">
    <property type="entry name" value="Winged helix-like DNA-binding domain superfamily/Winged helix DNA-binding domain"/>
    <property type="match status" value="1"/>
</dbReference>
<dbReference type="InterPro" id="IPR036388">
    <property type="entry name" value="WH-like_DNA-bd_sf"/>
</dbReference>